<evidence type="ECO:0000313" key="11">
    <source>
        <dbReference type="Proteomes" id="UP000824078"/>
    </source>
</evidence>
<comment type="cofactor">
    <cofactor evidence="1">
        <name>Mg(2+)</name>
        <dbReference type="ChEBI" id="CHEBI:18420"/>
    </cofactor>
</comment>
<dbReference type="SMART" id="SM00046">
    <property type="entry name" value="DAGKc"/>
    <property type="match status" value="1"/>
</dbReference>
<keyword evidence="5 10" id="KW-0418">Kinase</keyword>
<comment type="caution">
    <text evidence="10">The sequence shown here is derived from an EMBL/GenBank/DDBJ whole genome shotgun (WGS) entry which is preliminary data.</text>
</comment>
<dbReference type="PROSITE" id="PS50146">
    <property type="entry name" value="DAGK"/>
    <property type="match status" value="1"/>
</dbReference>
<dbReference type="InterPro" id="IPR016064">
    <property type="entry name" value="NAD/diacylglycerol_kinase_sf"/>
</dbReference>
<organism evidence="10 11">
    <name type="scientific">Candidatus Coprovicinus avistercoris</name>
    <dbReference type="NCBI Taxonomy" id="2840754"/>
    <lineage>
        <taxon>Bacteria</taxon>
        <taxon>Bacillati</taxon>
        <taxon>Actinomycetota</taxon>
        <taxon>Coriobacteriia</taxon>
        <taxon>Coriobacteriales</taxon>
        <taxon>Coriobacteriaceae</taxon>
        <taxon>Coriobacteriaceae incertae sedis</taxon>
        <taxon>Candidatus Coprovicinus</taxon>
    </lineage>
</organism>
<keyword evidence="3" id="KW-0808">Transferase</keyword>
<dbReference type="AlphaFoldDB" id="A0A9D1L5H7"/>
<dbReference type="InterPro" id="IPR045540">
    <property type="entry name" value="YegS/DAGK_C"/>
</dbReference>
<dbReference type="GO" id="GO:0016301">
    <property type="term" value="F:kinase activity"/>
    <property type="evidence" value="ECO:0007669"/>
    <property type="project" value="UniProtKB-KW"/>
</dbReference>
<dbReference type="SUPFAM" id="SSF111331">
    <property type="entry name" value="NAD kinase/diacylglycerol kinase-like"/>
    <property type="match status" value="1"/>
</dbReference>
<dbReference type="InterPro" id="IPR001206">
    <property type="entry name" value="Diacylglycerol_kinase_cat_dom"/>
</dbReference>
<keyword evidence="4" id="KW-0547">Nucleotide-binding</keyword>
<keyword evidence="8" id="KW-1208">Phospholipid metabolism</keyword>
<comment type="similarity">
    <text evidence="2">Belongs to the diacylglycerol/lipid kinase family.</text>
</comment>
<evidence type="ECO:0000313" key="10">
    <source>
        <dbReference type="EMBL" id="HIU24038.1"/>
    </source>
</evidence>
<evidence type="ECO:0000256" key="6">
    <source>
        <dbReference type="ARBA" id="ARBA00022840"/>
    </source>
</evidence>
<name>A0A9D1L5H7_9ACTN</name>
<dbReference type="GO" id="GO:0005886">
    <property type="term" value="C:plasma membrane"/>
    <property type="evidence" value="ECO:0007669"/>
    <property type="project" value="TreeGrafter"/>
</dbReference>
<evidence type="ECO:0000256" key="1">
    <source>
        <dbReference type="ARBA" id="ARBA00001946"/>
    </source>
</evidence>
<gene>
    <name evidence="10" type="ORF">IAD17_03870</name>
</gene>
<evidence type="ECO:0000256" key="7">
    <source>
        <dbReference type="ARBA" id="ARBA00023209"/>
    </source>
</evidence>
<evidence type="ECO:0000256" key="2">
    <source>
        <dbReference type="ARBA" id="ARBA00005983"/>
    </source>
</evidence>
<accession>A0A9D1L5H7</accession>
<keyword evidence="7" id="KW-0444">Lipid biosynthesis</keyword>
<dbReference type="Proteomes" id="UP000824078">
    <property type="component" value="Unassembled WGS sequence"/>
</dbReference>
<evidence type="ECO:0000256" key="4">
    <source>
        <dbReference type="ARBA" id="ARBA00022741"/>
    </source>
</evidence>
<keyword evidence="7" id="KW-0443">Lipid metabolism</keyword>
<reference evidence="10" key="1">
    <citation type="submission" date="2020-10" db="EMBL/GenBank/DDBJ databases">
        <authorList>
            <person name="Gilroy R."/>
        </authorList>
    </citation>
    <scope>NUCLEOTIDE SEQUENCE</scope>
    <source>
        <strain evidence="10">ChiHjej12B11-29160</strain>
    </source>
</reference>
<dbReference type="Pfam" id="PF19279">
    <property type="entry name" value="YegS_C"/>
    <property type="match status" value="1"/>
</dbReference>
<evidence type="ECO:0000256" key="5">
    <source>
        <dbReference type="ARBA" id="ARBA00022777"/>
    </source>
</evidence>
<sequence length="325" mass="35168">MRALIIHNQMSGFGSDAIYEFQRALLHAGDEATFRVPNRDFLPEDVVSDVDNYDLVVLSGGDGTMASLLYALRNRSIPTCIFPSGTSNLTFINLGNAPEPASIARACRKCRTIQTDLGEMSWIAPDGTKRTKGFCMMSGTGYDADLMRTAAINKQSLGEAAYFAAALSNLNPTVTHFTITVDGIVHERVGIACIVANNAMIQNEIEIIPNNSMTDGFLDVIVLEVSQPVELLQTGAAVLFDKAGTKRARPHIESFRGRSIDVVSSDPIPLQIDGDPMEDAVTAYHAEVLPGVNRIIVDGLSRYRGEATEPDQSFPDASVMPFPAL</sequence>
<reference evidence="10" key="2">
    <citation type="journal article" date="2021" name="PeerJ">
        <title>Extensive microbial diversity within the chicken gut microbiome revealed by metagenomics and culture.</title>
        <authorList>
            <person name="Gilroy R."/>
            <person name="Ravi A."/>
            <person name="Getino M."/>
            <person name="Pursley I."/>
            <person name="Horton D.L."/>
            <person name="Alikhan N.F."/>
            <person name="Baker D."/>
            <person name="Gharbi K."/>
            <person name="Hall N."/>
            <person name="Watson M."/>
            <person name="Adriaenssens E.M."/>
            <person name="Foster-Nyarko E."/>
            <person name="Jarju S."/>
            <person name="Secka A."/>
            <person name="Antonio M."/>
            <person name="Oren A."/>
            <person name="Chaudhuri R.R."/>
            <person name="La Ragione R."/>
            <person name="Hildebrand F."/>
            <person name="Pallen M.J."/>
        </authorList>
    </citation>
    <scope>NUCLEOTIDE SEQUENCE</scope>
    <source>
        <strain evidence="10">ChiHjej12B11-29160</strain>
    </source>
</reference>
<protein>
    <submittedName>
        <fullName evidence="10">Diacylglycerol kinase</fullName>
    </submittedName>
</protein>
<dbReference type="GO" id="GO:0005524">
    <property type="term" value="F:ATP binding"/>
    <property type="evidence" value="ECO:0007669"/>
    <property type="project" value="UniProtKB-KW"/>
</dbReference>
<dbReference type="PANTHER" id="PTHR12358:SF106">
    <property type="entry name" value="LIPID KINASE YEGS"/>
    <property type="match status" value="1"/>
</dbReference>
<evidence type="ECO:0000259" key="9">
    <source>
        <dbReference type="PROSITE" id="PS50146"/>
    </source>
</evidence>
<evidence type="ECO:0000256" key="3">
    <source>
        <dbReference type="ARBA" id="ARBA00022679"/>
    </source>
</evidence>
<feature type="domain" description="DAGKc" evidence="9">
    <location>
        <begin position="1"/>
        <end position="125"/>
    </location>
</feature>
<dbReference type="InterPro" id="IPR050187">
    <property type="entry name" value="Lipid_Phosphate_FormReg"/>
</dbReference>
<dbReference type="PANTHER" id="PTHR12358">
    <property type="entry name" value="SPHINGOSINE KINASE"/>
    <property type="match status" value="1"/>
</dbReference>
<dbReference type="GO" id="GO:0008654">
    <property type="term" value="P:phospholipid biosynthetic process"/>
    <property type="evidence" value="ECO:0007669"/>
    <property type="project" value="UniProtKB-KW"/>
</dbReference>
<dbReference type="Gene3D" id="3.40.50.10330">
    <property type="entry name" value="Probable inorganic polyphosphate/atp-NAD kinase, domain 1"/>
    <property type="match status" value="1"/>
</dbReference>
<proteinExistence type="inferred from homology"/>
<keyword evidence="7" id="KW-0594">Phospholipid biosynthesis</keyword>
<dbReference type="EMBL" id="DVMQ01000013">
    <property type="protein sequence ID" value="HIU24038.1"/>
    <property type="molecule type" value="Genomic_DNA"/>
</dbReference>
<evidence type="ECO:0000256" key="8">
    <source>
        <dbReference type="ARBA" id="ARBA00023264"/>
    </source>
</evidence>
<keyword evidence="6" id="KW-0067">ATP-binding</keyword>
<dbReference type="InterPro" id="IPR017438">
    <property type="entry name" value="ATP-NAD_kinase_N"/>
</dbReference>
<dbReference type="Gene3D" id="2.60.200.40">
    <property type="match status" value="1"/>
</dbReference>
<dbReference type="Pfam" id="PF00781">
    <property type="entry name" value="DAGK_cat"/>
    <property type="match status" value="1"/>
</dbReference>